<gene>
    <name evidence="2" type="ORF">DL897_07810</name>
</gene>
<reference evidence="2 3" key="1">
    <citation type="submission" date="2018-06" db="EMBL/GenBank/DDBJ databases">
        <title>Thermoflavimicrobium daqus sp. nov., a thermophilic microbe isolated from Moutai-flavour Daqu.</title>
        <authorList>
            <person name="Wang X."/>
            <person name="Zhou H."/>
        </authorList>
    </citation>
    <scope>NUCLEOTIDE SEQUENCE [LARGE SCALE GENOMIC DNA]</scope>
    <source>
        <strain evidence="2 3">FBKL4.011</strain>
    </source>
</reference>
<dbReference type="PANTHER" id="PTHR37813:SF1">
    <property type="entry name" value="FELS-2 PROPHAGE PROTEIN"/>
    <property type="match status" value="1"/>
</dbReference>
<dbReference type="NCBIfam" id="TIGR01760">
    <property type="entry name" value="tape_meas_TP901"/>
    <property type="match status" value="1"/>
</dbReference>
<name>A0A364K6P5_9BACL</name>
<comment type="caution">
    <text evidence="2">The sequence shown here is derived from an EMBL/GenBank/DDBJ whole genome shotgun (WGS) entry which is preliminary data.</text>
</comment>
<dbReference type="OrthoDB" id="28713at2"/>
<dbReference type="PANTHER" id="PTHR37813">
    <property type="entry name" value="FELS-2 PROPHAGE PROTEIN"/>
    <property type="match status" value="1"/>
</dbReference>
<dbReference type="RefSeq" id="WP_113658577.1">
    <property type="nucleotide sequence ID" value="NZ_KZ845665.1"/>
</dbReference>
<sequence length="94" mass="9460">MADQAGESMGNAFDQMQVAGTRITAAGLGIAAGLGSAVKTTADFDAQMSKVQALAGATAQDFQKLRNQAIQLGSDTSYSASQVSEGMTILVASG</sequence>
<evidence type="ECO:0000313" key="2">
    <source>
        <dbReference type="EMBL" id="RAL25963.1"/>
    </source>
</evidence>
<proteinExistence type="predicted"/>
<accession>A0A364K6P5</accession>
<protein>
    <submittedName>
        <fullName evidence="2">Phage tail tape measure protein</fullName>
    </submittedName>
</protein>
<dbReference type="EMBL" id="QJKK01000003">
    <property type="protein sequence ID" value="RAL25963.1"/>
    <property type="molecule type" value="Genomic_DNA"/>
</dbReference>
<keyword evidence="1" id="KW-1188">Viral release from host cell</keyword>
<dbReference type="InterPro" id="IPR010090">
    <property type="entry name" value="Phage_tape_meas"/>
</dbReference>
<evidence type="ECO:0000313" key="3">
    <source>
        <dbReference type="Proteomes" id="UP000251213"/>
    </source>
</evidence>
<dbReference type="Proteomes" id="UP000251213">
    <property type="component" value="Unassembled WGS sequence"/>
</dbReference>
<reference evidence="2 3" key="2">
    <citation type="submission" date="2018-06" db="EMBL/GenBank/DDBJ databases">
        <authorList>
            <person name="Zhirakovskaya E."/>
        </authorList>
    </citation>
    <scope>NUCLEOTIDE SEQUENCE [LARGE SCALE GENOMIC DNA]</scope>
    <source>
        <strain evidence="2 3">FBKL4.011</strain>
    </source>
</reference>
<dbReference type="AlphaFoldDB" id="A0A364K6P5"/>
<evidence type="ECO:0000256" key="1">
    <source>
        <dbReference type="ARBA" id="ARBA00022612"/>
    </source>
</evidence>
<keyword evidence="3" id="KW-1185">Reference proteome</keyword>
<organism evidence="2 3">
    <name type="scientific">Thermoflavimicrobium daqui</name>
    <dbReference type="NCBI Taxonomy" id="2137476"/>
    <lineage>
        <taxon>Bacteria</taxon>
        <taxon>Bacillati</taxon>
        <taxon>Bacillota</taxon>
        <taxon>Bacilli</taxon>
        <taxon>Bacillales</taxon>
        <taxon>Thermoactinomycetaceae</taxon>
        <taxon>Thermoflavimicrobium</taxon>
    </lineage>
</organism>